<keyword evidence="3" id="KW-1185">Reference proteome</keyword>
<gene>
    <name evidence="2" type="ORF">ABH903_003610</name>
</gene>
<accession>A0ABV4EQQ5</accession>
<reference evidence="2 3" key="1">
    <citation type="submission" date="2024-07" db="EMBL/GenBank/DDBJ databases">
        <title>Mealworm larvae gut microbial communities from Newark, Delaware, USA.</title>
        <authorList>
            <person name="Blenner M."/>
        </authorList>
    </citation>
    <scope>NUCLEOTIDE SEQUENCE [LARGE SCALE GENOMIC DNA]</scope>
    <source>
        <strain evidence="2 3">UD i117</strain>
    </source>
</reference>
<name>A0ABV4EQQ5_BREEP</name>
<protein>
    <submittedName>
        <fullName evidence="2">Apolipoprotein N-acyltransferase</fullName>
    </submittedName>
</protein>
<proteinExistence type="predicted"/>
<dbReference type="EMBL" id="JBGBYS010000034">
    <property type="protein sequence ID" value="MEY9260559.1"/>
    <property type="molecule type" value="Genomic_DNA"/>
</dbReference>
<evidence type="ECO:0000313" key="2">
    <source>
        <dbReference type="EMBL" id="MEY9260559.1"/>
    </source>
</evidence>
<evidence type="ECO:0000256" key="1">
    <source>
        <dbReference type="SAM" id="Phobius"/>
    </source>
</evidence>
<comment type="caution">
    <text evidence="2">The sequence shown here is derived from an EMBL/GenBank/DDBJ whole genome shotgun (WGS) entry which is preliminary data.</text>
</comment>
<feature type="transmembrane region" description="Helical" evidence="1">
    <location>
        <begin position="48"/>
        <end position="69"/>
    </location>
</feature>
<feature type="transmembrane region" description="Helical" evidence="1">
    <location>
        <begin position="7"/>
        <end position="28"/>
    </location>
</feature>
<dbReference type="RefSeq" id="WP_369864476.1">
    <property type="nucleotide sequence ID" value="NZ_JBGBYS010000034.1"/>
</dbReference>
<keyword evidence="1" id="KW-0472">Membrane</keyword>
<sequence>MRRRTILLIGGTVIILLGAGLYGLGLYWDSKSIPGDPNIGAGMAMGFAEIFGVVGLGVLVVWAIAALVVRLRQSSSTRR</sequence>
<organism evidence="2 3">
    <name type="scientific">Brevibacterium epidermidis</name>
    <dbReference type="NCBI Taxonomy" id="1698"/>
    <lineage>
        <taxon>Bacteria</taxon>
        <taxon>Bacillati</taxon>
        <taxon>Actinomycetota</taxon>
        <taxon>Actinomycetes</taxon>
        <taxon>Micrococcales</taxon>
        <taxon>Brevibacteriaceae</taxon>
        <taxon>Brevibacterium</taxon>
    </lineage>
</organism>
<dbReference type="Proteomes" id="UP001565435">
    <property type="component" value="Unassembled WGS sequence"/>
</dbReference>
<evidence type="ECO:0000313" key="3">
    <source>
        <dbReference type="Proteomes" id="UP001565435"/>
    </source>
</evidence>
<keyword evidence="1" id="KW-1133">Transmembrane helix</keyword>
<keyword evidence="1" id="KW-0812">Transmembrane</keyword>